<dbReference type="Gene3D" id="3.40.50.1820">
    <property type="entry name" value="alpha/beta hydrolase"/>
    <property type="match status" value="1"/>
</dbReference>
<dbReference type="GO" id="GO:0016787">
    <property type="term" value="F:hydrolase activity"/>
    <property type="evidence" value="ECO:0007669"/>
    <property type="project" value="UniProtKB-KW"/>
</dbReference>
<evidence type="ECO:0000313" key="3">
    <source>
        <dbReference type="Proteomes" id="UP000829992"/>
    </source>
</evidence>
<accession>A0ABY4PZD5</accession>
<dbReference type="SUPFAM" id="SSF53474">
    <property type="entry name" value="alpha/beta-Hydrolases"/>
    <property type="match status" value="1"/>
</dbReference>
<dbReference type="Pfam" id="PF12697">
    <property type="entry name" value="Abhydrolase_6"/>
    <property type="match status" value="1"/>
</dbReference>
<evidence type="ECO:0000313" key="2">
    <source>
        <dbReference type="EMBL" id="UQT58901.1"/>
    </source>
</evidence>
<organism evidence="2 3">
    <name type="scientific">Streptomyces durmitorensis</name>
    <dbReference type="NCBI Taxonomy" id="319947"/>
    <lineage>
        <taxon>Bacteria</taxon>
        <taxon>Bacillati</taxon>
        <taxon>Actinomycetota</taxon>
        <taxon>Actinomycetes</taxon>
        <taxon>Kitasatosporales</taxon>
        <taxon>Streptomycetaceae</taxon>
        <taxon>Streptomyces</taxon>
    </lineage>
</organism>
<dbReference type="RefSeq" id="WP_249590264.1">
    <property type="nucleotide sequence ID" value="NZ_BAAAQL010000022.1"/>
</dbReference>
<keyword evidence="3" id="KW-1185">Reference proteome</keyword>
<protein>
    <submittedName>
        <fullName evidence="2">Alpha/beta hydrolase</fullName>
    </submittedName>
</protein>
<gene>
    <name evidence="2" type="ORF">M4V62_29765</name>
</gene>
<evidence type="ECO:0000259" key="1">
    <source>
        <dbReference type="Pfam" id="PF12697"/>
    </source>
</evidence>
<dbReference type="InterPro" id="IPR050266">
    <property type="entry name" value="AB_hydrolase_sf"/>
</dbReference>
<dbReference type="PANTHER" id="PTHR43798:SF5">
    <property type="entry name" value="MONOACYLGLYCEROL LIPASE ABHD6"/>
    <property type="match status" value="1"/>
</dbReference>
<feature type="domain" description="AB hydrolase-1" evidence="1">
    <location>
        <begin position="23"/>
        <end position="267"/>
    </location>
</feature>
<keyword evidence="2" id="KW-0378">Hydrolase</keyword>
<dbReference type="Proteomes" id="UP000829992">
    <property type="component" value="Chromosome"/>
</dbReference>
<dbReference type="InterPro" id="IPR000073">
    <property type="entry name" value="AB_hydrolase_1"/>
</dbReference>
<name>A0ABY4PZD5_9ACTN</name>
<dbReference type="EMBL" id="CP097289">
    <property type="protein sequence ID" value="UQT58901.1"/>
    <property type="molecule type" value="Genomic_DNA"/>
</dbReference>
<sequence>MSFVRIGGVPHHVEVTGSGPVCVLSAGLGLAWFDWDPVVELLAPWRTVVRFDRPGSGLSGHARVAPTLGGEAERIARILDAVNPGGRPATVVGHSLAGFHCEAFARLFPARTAGLVLVDSSVEERPRVRASREVRVGAARVCGAVLSGVGVPRAVGPALRRVAVRGDSGASSVEEVRRVYGASRVLRGSLLEYVTYGDAALELTTLRREFPLRERLPVTVLAAYSGGAVGWLARQRALAASLGATFRVAEPSGHLVMRDAPGGVAEAVLSTP</sequence>
<dbReference type="InterPro" id="IPR029058">
    <property type="entry name" value="AB_hydrolase_fold"/>
</dbReference>
<proteinExistence type="predicted"/>
<reference evidence="2 3" key="1">
    <citation type="submission" date="2022-05" db="EMBL/GenBank/DDBJ databases">
        <authorList>
            <person name="Zhou X."/>
            <person name="Li K."/>
            <person name="Man Y."/>
        </authorList>
    </citation>
    <scope>NUCLEOTIDE SEQUENCE [LARGE SCALE GENOMIC DNA]</scope>
    <source>
        <strain evidence="2 3">MS405</strain>
    </source>
</reference>
<dbReference type="PANTHER" id="PTHR43798">
    <property type="entry name" value="MONOACYLGLYCEROL LIPASE"/>
    <property type="match status" value="1"/>
</dbReference>